<evidence type="ECO:0000256" key="1">
    <source>
        <dbReference type="ARBA" id="ARBA00022448"/>
    </source>
</evidence>
<keyword evidence="2" id="KW-0547">Nucleotide-binding</keyword>
<evidence type="ECO:0000313" key="5">
    <source>
        <dbReference type="EMBL" id="HGE75402.1"/>
    </source>
</evidence>
<evidence type="ECO:0000259" key="4">
    <source>
        <dbReference type="PROSITE" id="PS50893"/>
    </source>
</evidence>
<dbReference type="SMART" id="SM00382">
    <property type="entry name" value="AAA"/>
    <property type="match status" value="1"/>
</dbReference>
<dbReference type="SUPFAM" id="SSF50331">
    <property type="entry name" value="MOP-like"/>
    <property type="match status" value="1"/>
</dbReference>
<dbReference type="InterPro" id="IPR003593">
    <property type="entry name" value="AAA+_ATPase"/>
</dbReference>
<evidence type="ECO:0000256" key="2">
    <source>
        <dbReference type="ARBA" id="ARBA00022741"/>
    </source>
</evidence>
<dbReference type="InterPro" id="IPR027417">
    <property type="entry name" value="P-loop_NTPase"/>
</dbReference>
<keyword evidence="1" id="KW-0813">Transport</keyword>
<dbReference type="AlphaFoldDB" id="A0A7V3RF43"/>
<accession>A0A7V3RF43</accession>
<evidence type="ECO:0000256" key="3">
    <source>
        <dbReference type="ARBA" id="ARBA00022840"/>
    </source>
</evidence>
<organism evidence="5">
    <name type="scientific">Mesoaciditoga lauensis</name>
    <dbReference type="NCBI Taxonomy" id="1495039"/>
    <lineage>
        <taxon>Bacteria</taxon>
        <taxon>Thermotogati</taxon>
        <taxon>Thermotogota</taxon>
        <taxon>Thermotogae</taxon>
        <taxon>Mesoaciditogales</taxon>
        <taxon>Mesoaciditogaceae</taxon>
        <taxon>Mesoaciditoga</taxon>
    </lineage>
</organism>
<dbReference type="Pfam" id="PF03459">
    <property type="entry name" value="TOBE"/>
    <property type="match status" value="1"/>
</dbReference>
<gene>
    <name evidence="5" type="ORF">ENX73_04685</name>
</gene>
<dbReference type="InterPro" id="IPR003439">
    <property type="entry name" value="ABC_transporter-like_ATP-bd"/>
</dbReference>
<dbReference type="SUPFAM" id="SSF52540">
    <property type="entry name" value="P-loop containing nucleoside triphosphate hydrolases"/>
    <property type="match status" value="1"/>
</dbReference>
<name>A0A7V3RF43_9BACT</name>
<dbReference type="Pfam" id="PF00005">
    <property type="entry name" value="ABC_tran"/>
    <property type="match status" value="1"/>
</dbReference>
<dbReference type="PANTHER" id="PTHR42781:SF4">
    <property type="entry name" value="SPERMIDINE_PUTRESCINE IMPORT ATP-BINDING PROTEIN POTA"/>
    <property type="match status" value="1"/>
</dbReference>
<dbReference type="InterPro" id="IPR050093">
    <property type="entry name" value="ABC_SmlMolc_Importer"/>
</dbReference>
<dbReference type="InterPro" id="IPR008995">
    <property type="entry name" value="Mo/tungstate-bd_C_term_dom"/>
</dbReference>
<sequence>MEALILEDINVKIGDFRIENFSLSVEEGEILVVLGDNGAGKTKLLEAIAGFEKIESGKIYLQGMEITDLPPSKRGIGFISETLALFPHMSVRKNILYGTKYNKINCMEEKFFELVKIFGLENLLDRFPSTLSTGEKQKVAFARTLIVDPQIVLLDEPTSSISIRERERIDTEIRTILKKFHKSSIFVTHDENEAFAIGDSMAIMDGGKILQTGKVDDIFYHPSSEKIATFFGETNIFEGYIIENFNDEAIIDLSGIKIRAIGNFKVGTHVKIFIRPENVILTNKIHDVIQQNVFHAKVLKILPRGLFMKVSADIGITIVSFLTRSLFEEMNLIEGMELYIEFKKTSVHLIPD</sequence>
<dbReference type="PROSITE" id="PS50893">
    <property type="entry name" value="ABC_TRANSPORTER_2"/>
    <property type="match status" value="1"/>
</dbReference>
<dbReference type="InterPro" id="IPR005116">
    <property type="entry name" value="Transp-assoc_OB_typ1"/>
</dbReference>
<dbReference type="Gene3D" id="2.40.50.100">
    <property type="match status" value="1"/>
</dbReference>
<dbReference type="Gene3D" id="3.40.50.300">
    <property type="entry name" value="P-loop containing nucleotide triphosphate hydrolases"/>
    <property type="match status" value="1"/>
</dbReference>
<dbReference type="GO" id="GO:0005524">
    <property type="term" value="F:ATP binding"/>
    <property type="evidence" value="ECO:0007669"/>
    <property type="project" value="UniProtKB-KW"/>
</dbReference>
<reference evidence="5" key="1">
    <citation type="journal article" date="2020" name="mSystems">
        <title>Genome- and Community-Level Interaction Insights into Carbon Utilization and Element Cycling Functions of Hydrothermarchaeota in Hydrothermal Sediment.</title>
        <authorList>
            <person name="Zhou Z."/>
            <person name="Liu Y."/>
            <person name="Xu W."/>
            <person name="Pan J."/>
            <person name="Luo Z.H."/>
            <person name="Li M."/>
        </authorList>
    </citation>
    <scope>NUCLEOTIDE SEQUENCE [LARGE SCALE GENOMIC DNA]</scope>
    <source>
        <strain evidence="5">SpSt-966</strain>
    </source>
</reference>
<feature type="domain" description="ABC transporter" evidence="4">
    <location>
        <begin position="4"/>
        <end position="231"/>
    </location>
</feature>
<dbReference type="PANTHER" id="PTHR42781">
    <property type="entry name" value="SPERMIDINE/PUTRESCINE IMPORT ATP-BINDING PROTEIN POTA"/>
    <property type="match status" value="1"/>
</dbReference>
<dbReference type="GO" id="GO:0016887">
    <property type="term" value="F:ATP hydrolysis activity"/>
    <property type="evidence" value="ECO:0007669"/>
    <property type="project" value="InterPro"/>
</dbReference>
<keyword evidence="3 5" id="KW-0067">ATP-binding</keyword>
<dbReference type="EMBL" id="DTPE01000189">
    <property type="protein sequence ID" value="HGE75402.1"/>
    <property type="molecule type" value="Genomic_DNA"/>
</dbReference>
<comment type="caution">
    <text evidence="5">The sequence shown here is derived from an EMBL/GenBank/DDBJ whole genome shotgun (WGS) entry which is preliminary data.</text>
</comment>
<proteinExistence type="predicted"/>
<protein>
    <submittedName>
        <fullName evidence="5">ABC transporter ATP-binding protein</fullName>
    </submittedName>
</protein>